<comment type="caution">
    <text evidence="2">The sequence shown here is derived from an EMBL/GenBank/DDBJ whole genome shotgun (WGS) entry which is preliminary data.</text>
</comment>
<evidence type="ECO:0000256" key="1">
    <source>
        <dbReference type="SAM" id="Phobius"/>
    </source>
</evidence>
<keyword evidence="3" id="KW-1185">Reference proteome</keyword>
<proteinExistence type="predicted"/>
<organism evidence="2 3">
    <name type="scientific">Candidatus Endonucleibacter bathymodioli</name>
    <dbReference type="NCBI Taxonomy" id="539814"/>
    <lineage>
        <taxon>Bacteria</taxon>
        <taxon>Pseudomonadati</taxon>
        <taxon>Pseudomonadota</taxon>
        <taxon>Gammaproteobacteria</taxon>
        <taxon>Oceanospirillales</taxon>
        <taxon>Endozoicomonadaceae</taxon>
        <taxon>Candidatus Endonucleibacter</taxon>
    </lineage>
</organism>
<sequence>MIVTKRAVYTKVVRLLNNRKMLVLVATAVIISGCATSSKNMAETYVSPMRYESYNCKLLAFEAQRIQESVYELGGNLDKSASNDKVVVGIGVIFFWPLLFALGGTKAQETEYARLKGEYNAIQQAAVIKRCRDHFIGRGIIR</sequence>
<evidence type="ECO:0008006" key="4">
    <source>
        <dbReference type="Google" id="ProtNLM"/>
    </source>
</evidence>
<gene>
    <name evidence="2" type="ORF">QS748_08140</name>
</gene>
<dbReference type="PROSITE" id="PS51257">
    <property type="entry name" value="PROKAR_LIPOPROTEIN"/>
    <property type="match status" value="1"/>
</dbReference>
<keyword evidence="1" id="KW-0812">Transmembrane</keyword>
<accession>A0AA90SDC7</accession>
<keyword evidence="1" id="KW-0472">Membrane</keyword>
<feature type="transmembrane region" description="Helical" evidence="1">
    <location>
        <begin position="21"/>
        <end position="38"/>
    </location>
</feature>
<dbReference type="Proteomes" id="UP001178148">
    <property type="component" value="Unassembled WGS sequence"/>
</dbReference>
<feature type="transmembrane region" description="Helical" evidence="1">
    <location>
        <begin position="86"/>
        <end position="105"/>
    </location>
</feature>
<name>A0AA90SDC7_9GAMM</name>
<evidence type="ECO:0000313" key="2">
    <source>
        <dbReference type="EMBL" id="MDP0589152.1"/>
    </source>
</evidence>
<evidence type="ECO:0000313" key="3">
    <source>
        <dbReference type="Proteomes" id="UP001178148"/>
    </source>
</evidence>
<dbReference type="EMBL" id="JASXSV010000010">
    <property type="protein sequence ID" value="MDP0589152.1"/>
    <property type="molecule type" value="Genomic_DNA"/>
</dbReference>
<reference evidence="2 3" key="1">
    <citation type="journal article" date="2023" name="bioRxiv">
        <title>An intranuclear bacterial parasite of deep-sea mussels expresses apoptosis inhibitors acquired from its host.</title>
        <authorList>
            <person name="Gonzalez Porras M.A."/>
            <person name="Assie A."/>
            <person name="Tietjen M."/>
            <person name="Violette M."/>
            <person name="Kleiner M."/>
            <person name="Gruber-Vodicka H."/>
            <person name="Dubilier N."/>
            <person name="Leisch N."/>
        </authorList>
    </citation>
    <scope>NUCLEOTIDE SEQUENCE [LARGE SCALE GENOMIC DNA]</scope>
    <source>
        <strain evidence="2">IAP13</strain>
    </source>
</reference>
<dbReference type="AlphaFoldDB" id="A0AA90SDC7"/>
<keyword evidence="1" id="KW-1133">Transmembrane helix</keyword>
<protein>
    <recommendedName>
        <fullName evidence="4">Lipoprotein</fullName>
    </recommendedName>
</protein>